<dbReference type="PROSITE" id="PS50835">
    <property type="entry name" value="IG_LIKE"/>
    <property type="match status" value="3"/>
</dbReference>
<accession>A0A484GY27</accession>
<keyword evidence="13" id="KW-1185">Reference proteome</keyword>
<dbReference type="SUPFAM" id="SSF48726">
    <property type="entry name" value="Immunoglobulin"/>
    <property type="match status" value="3"/>
</dbReference>
<dbReference type="PANTHER" id="PTHR19367:SF43">
    <property type="entry name" value="T CELL RECEPTOR ALPHA VARIABLE 6-4-RELATED"/>
    <property type="match status" value="1"/>
</dbReference>
<keyword evidence="10" id="KW-1279">T cell receptor</keyword>
<evidence type="ECO:0000259" key="11">
    <source>
        <dbReference type="PROSITE" id="PS50835"/>
    </source>
</evidence>
<dbReference type="FunFam" id="2.60.40.10:FF:000878">
    <property type="entry name" value="T cell receptor alpha variable 38-1"/>
    <property type="match status" value="1"/>
</dbReference>
<keyword evidence="4" id="KW-0391">Immunity</keyword>
<evidence type="ECO:0000256" key="1">
    <source>
        <dbReference type="ARBA" id="ARBA00004236"/>
    </source>
</evidence>
<keyword evidence="9" id="KW-0393">Immunoglobulin domain</keyword>
<evidence type="ECO:0000256" key="3">
    <source>
        <dbReference type="ARBA" id="ARBA00022729"/>
    </source>
</evidence>
<keyword evidence="3" id="KW-0732">Signal</keyword>
<dbReference type="GO" id="GO:0042101">
    <property type="term" value="C:T cell receptor complex"/>
    <property type="evidence" value="ECO:0007669"/>
    <property type="project" value="UniProtKB-KW"/>
</dbReference>
<feature type="non-terminal residue" evidence="12">
    <location>
        <position position="393"/>
    </location>
</feature>
<dbReference type="InterPro" id="IPR003599">
    <property type="entry name" value="Ig_sub"/>
</dbReference>
<dbReference type="InterPro" id="IPR036179">
    <property type="entry name" value="Ig-like_dom_sf"/>
</dbReference>
<dbReference type="Gene3D" id="2.60.40.10">
    <property type="entry name" value="Immunoglobulins"/>
    <property type="match status" value="3"/>
</dbReference>
<evidence type="ECO:0000256" key="6">
    <source>
        <dbReference type="ARBA" id="ARBA00023136"/>
    </source>
</evidence>
<name>A0A484GY27_SOUCH</name>
<sequence length="393" mass="43990">VSLGEKMEQSPSTLTVQEGNSSVITCTYTDSALDYFLWYKKEPGKGPQLLIDIRSNKNKKEHQRWSVLLNDKAKRLSLHISDTQPGDSAVYFCAASTQCFPGTCYLYSELRLGQPPSFGTDFRSEEREDAITMGFPALQILYESVQKICSGHEGILNNRRSSIAQKVTQDQPVILVQEKEVVTLDCIYDTNKFTYSLYWYKQPSSGAMILLIRQDSYNQQNATEGRYSLNFQKANKSIKLAISASQLEDSAVYFCALSEPTVRGVLEAGQTREDSVTQMDGQMALPEGAALTINCTYSATGYPITFWYVQYPGEGPQVLLKAMKDNEKGTNKEFEATYHKESKSFHLEKASVQDSDSAVYYCALSDTVMGTAGAAERKLFEWQQGAWRLSVSP</sequence>
<gene>
    <name evidence="12" type="ORF">DBR06_SOUSAS9410009</name>
</gene>
<evidence type="ECO:0000313" key="12">
    <source>
        <dbReference type="EMBL" id="TEA40642.1"/>
    </source>
</evidence>
<dbReference type="InterPro" id="IPR013106">
    <property type="entry name" value="Ig_V-set"/>
</dbReference>
<protein>
    <recommendedName>
        <fullName evidence="11">Ig-like domain-containing protein</fullName>
    </recommendedName>
</protein>
<evidence type="ECO:0000256" key="5">
    <source>
        <dbReference type="ARBA" id="ARBA00023130"/>
    </source>
</evidence>
<reference evidence="12 13" key="1">
    <citation type="journal article" date="2018" name="Genomics">
        <title>Molecular footprints of inshore aquatic adaptation in Indo-Pacific humpback dolphin (Sousa chinensis).</title>
        <authorList>
            <person name="Ming Y."/>
            <person name="Jian J."/>
            <person name="Yu F."/>
            <person name="Yu X."/>
            <person name="Wang J."/>
            <person name="Liu W."/>
        </authorList>
    </citation>
    <scope>NUCLEOTIDE SEQUENCE [LARGE SCALE GENOMIC DNA]</scope>
    <source>
        <strain evidence="12">MY-2018</strain>
        <tissue evidence="12">Skin</tissue>
    </source>
</reference>
<feature type="domain" description="Ig-like" evidence="11">
    <location>
        <begin position="165"/>
        <end position="277"/>
    </location>
</feature>
<comment type="caution">
    <text evidence="12">The sequence shown here is derived from an EMBL/GenBank/DDBJ whole genome shotgun (WGS) entry which is preliminary data.</text>
</comment>
<evidence type="ECO:0000256" key="4">
    <source>
        <dbReference type="ARBA" id="ARBA00022859"/>
    </source>
</evidence>
<dbReference type="Pfam" id="PF07686">
    <property type="entry name" value="V-set"/>
    <property type="match status" value="3"/>
</dbReference>
<dbReference type="GO" id="GO:0002250">
    <property type="term" value="P:adaptive immune response"/>
    <property type="evidence" value="ECO:0007669"/>
    <property type="project" value="UniProtKB-KW"/>
</dbReference>
<keyword evidence="7" id="KW-1015">Disulfide bond</keyword>
<organism evidence="12 13">
    <name type="scientific">Sousa chinensis</name>
    <name type="common">Indo-pacific humpbacked dolphin</name>
    <name type="synonym">Steno chinensis</name>
    <dbReference type="NCBI Taxonomy" id="103600"/>
    <lineage>
        <taxon>Eukaryota</taxon>
        <taxon>Metazoa</taxon>
        <taxon>Chordata</taxon>
        <taxon>Craniata</taxon>
        <taxon>Vertebrata</taxon>
        <taxon>Euteleostomi</taxon>
        <taxon>Mammalia</taxon>
        <taxon>Eutheria</taxon>
        <taxon>Laurasiatheria</taxon>
        <taxon>Artiodactyla</taxon>
        <taxon>Whippomorpha</taxon>
        <taxon>Cetacea</taxon>
        <taxon>Odontoceti</taxon>
        <taxon>Delphinidae</taxon>
        <taxon>Sousa</taxon>
    </lineage>
</organism>
<keyword evidence="6" id="KW-0472">Membrane</keyword>
<evidence type="ECO:0000256" key="10">
    <source>
        <dbReference type="ARBA" id="ARBA00043266"/>
    </source>
</evidence>
<dbReference type="SMART" id="SM00406">
    <property type="entry name" value="IGv"/>
    <property type="match status" value="3"/>
</dbReference>
<dbReference type="Proteomes" id="UP000295264">
    <property type="component" value="Unassembled WGS sequence"/>
</dbReference>
<evidence type="ECO:0000256" key="7">
    <source>
        <dbReference type="ARBA" id="ARBA00023157"/>
    </source>
</evidence>
<dbReference type="EMBL" id="QWLN02002607">
    <property type="protein sequence ID" value="TEA40642.1"/>
    <property type="molecule type" value="Genomic_DNA"/>
</dbReference>
<dbReference type="InterPro" id="IPR013783">
    <property type="entry name" value="Ig-like_fold"/>
</dbReference>
<dbReference type="AlphaFoldDB" id="A0A484GY27"/>
<feature type="domain" description="Ig-like" evidence="11">
    <location>
        <begin position="287"/>
        <end position="381"/>
    </location>
</feature>
<dbReference type="PANTHER" id="PTHR19367">
    <property type="entry name" value="T-CELL RECEPTOR ALPHA CHAIN V REGION"/>
    <property type="match status" value="1"/>
</dbReference>
<evidence type="ECO:0000256" key="8">
    <source>
        <dbReference type="ARBA" id="ARBA00023170"/>
    </source>
</evidence>
<keyword evidence="8" id="KW-0675">Receptor</keyword>
<evidence type="ECO:0000313" key="13">
    <source>
        <dbReference type="Proteomes" id="UP000295264"/>
    </source>
</evidence>
<dbReference type="CDD" id="cd04983">
    <property type="entry name" value="IgV_TCR_alpha"/>
    <property type="match status" value="2"/>
</dbReference>
<dbReference type="SMART" id="SM00409">
    <property type="entry name" value="IG"/>
    <property type="match status" value="3"/>
</dbReference>
<comment type="subcellular location">
    <subcellularLocation>
        <location evidence="1">Cell membrane</location>
    </subcellularLocation>
</comment>
<keyword evidence="2" id="KW-1003">Cell membrane</keyword>
<keyword evidence="5" id="KW-1064">Adaptive immunity</keyword>
<feature type="non-terminal residue" evidence="12">
    <location>
        <position position="1"/>
    </location>
</feature>
<evidence type="ECO:0000256" key="2">
    <source>
        <dbReference type="ARBA" id="ARBA00022475"/>
    </source>
</evidence>
<evidence type="ECO:0000256" key="9">
    <source>
        <dbReference type="ARBA" id="ARBA00023319"/>
    </source>
</evidence>
<dbReference type="InterPro" id="IPR007110">
    <property type="entry name" value="Ig-like_dom"/>
</dbReference>
<dbReference type="InterPro" id="IPR051287">
    <property type="entry name" value="TCR_variable_region"/>
</dbReference>
<proteinExistence type="predicted"/>
<feature type="domain" description="Ig-like" evidence="11">
    <location>
        <begin position="5"/>
        <end position="96"/>
    </location>
</feature>